<keyword evidence="1" id="KW-0472">Membrane</keyword>
<evidence type="ECO:0000256" key="1">
    <source>
        <dbReference type="SAM" id="Phobius"/>
    </source>
</evidence>
<keyword evidence="1" id="KW-1133">Transmembrane helix</keyword>
<accession>A0ABN7SA24</accession>
<feature type="transmembrane region" description="Helical" evidence="1">
    <location>
        <begin position="20"/>
        <end position="40"/>
    </location>
</feature>
<keyword evidence="3" id="KW-1185">Reference proteome</keyword>
<keyword evidence="1" id="KW-0812">Transmembrane</keyword>
<dbReference type="Proteomes" id="UP001158576">
    <property type="component" value="Chromosome XSR"/>
</dbReference>
<dbReference type="EMBL" id="OU015569">
    <property type="protein sequence ID" value="CAG5096148.1"/>
    <property type="molecule type" value="Genomic_DNA"/>
</dbReference>
<evidence type="ECO:0000313" key="3">
    <source>
        <dbReference type="Proteomes" id="UP001158576"/>
    </source>
</evidence>
<organism evidence="2 3">
    <name type="scientific">Oikopleura dioica</name>
    <name type="common">Tunicate</name>
    <dbReference type="NCBI Taxonomy" id="34765"/>
    <lineage>
        <taxon>Eukaryota</taxon>
        <taxon>Metazoa</taxon>
        <taxon>Chordata</taxon>
        <taxon>Tunicata</taxon>
        <taxon>Appendicularia</taxon>
        <taxon>Copelata</taxon>
        <taxon>Oikopleuridae</taxon>
        <taxon>Oikopleura</taxon>
    </lineage>
</organism>
<name>A0ABN7SA24_OIKDI</name>
<evidence type="ECO:0000313" key="2">
    <source>
        <dbReference type="EMBL" id="CAG5096148.1"/>
    </source>
</evidence>
<sequence>MVLPEECLENRETYCVRGLLIWFLIILGAIFAFVLGVLFYKKRRAKKEAANRNGPDNKVVELDSPFSVSKSRRNSIAFARVSTNIFLELKKGNEIREMSRRSSAMHDILA</sequence>
<protein>
    <submittedName>
        <fullName evidence="2">Oidioi.mRNA.OKI2018_I69.XSR.g14491.t1.cds</fullName>
    </submittedName>
</protein>
<gene>
    <name evidence="2" type="ORF">OKIOD_LOCUS6049</name>
</gene>
<proteinExistence type="predicted"/>
<reference evidence="2 3" key="1">
    <citation type="submission" date="2021-04" db="EMBL/GenBank/DDBJ databases">
        <authorList>
            <person name="Bliznina A."/>
        </authorList>
    </citation>
    <scope>NUCLEOTIDE SEQUENCE [LARGE SCALE GENOMIC DNA]</scope>
</reference>